<sequence length="488" mass="56661">MVEQNDHLDRVLWSWTNEDFFQVRDASNGIFVSGGLGSGKTSAVGNLIAGHYMLNGFGFLVLTAKENEKDLWIKYCRQYGREKDLIVFSPNSGHYFNFFEEELLRNDKGKAIAHNIADVLMNVIKSGARDSQESDKAFWDSTLQQLIVNAVDLCLLTQNRKFEHVYKIIQSAPRNNQEIHNEKWRVSSKCFRLIEHTAFHLDKADDTPENIKLKRRLQNIEDFFLESWINLSEKTRSIVEQMFFGFGDRFMREPLRELFSGETTVRPDDTFKGKIIIIDLPVLVYDKTGRDAQVLWKYLWQRTIQRRKISNNSRPVCLWVDEFQNFINPDYDIQFQSIAREYRACTVYITQNLPNFYLNAGGGEIGKTRFKALAGNLGTKFFLANSDPETNEYASELIGKNWQWTNNEGQTFGEKNSSSQGKSEILTNIVEPSDFTRLKTGGSENDFMVQAYVHRQGKTFKYYRQYQNGELEVIEESHKLTHLKQNVL</sequence>
<keyword evidence="4" id="KW-1133">Transmembrane helix</keyword>
<keyword evidence="3" id="KW-0812">Transmembrane</keyword>
<keyword evidence="5" id="KW-0472">Membrane</keyword>
<evidence type="ECO:0000256" key="3">
    <source>
        <dbReference type="ARBA" id="ARBA00022692"/>
    </source>
</evidence>
<feature type="domain" description="TraD/TraG TraM recognition site" evidence="6">
    <location>
        <begin position="315"/>
        <end position="439"/>
    </location>
</feature>
<comment type="subcellular location">
    <subcellularLocation>
        <location evidence="1">Cell membrane</location>
        <topology evidence="1">Multi-pass membrane protein</topology>
    </subcellularLocation>
</comment>
<dbReference type="Pfam" id="PF12696">
    <property type="entry name" value="TraG-D_C"/>
    <property type="match status" value="1"/>
</dbReference>
<dbReference type="AlphaFoldDB" id="A0A8J2TLM4"/>
<dbReference type="Proteomes" id="UP000598120">
    <property type="component" value="Unassembled WGS sequence"/>
</dbReference>
<dbReference type="PANTHER" id="PTHR37937:SF1">
    <property type="entry name" value="CONJUGATIVE TRANSFER: DNA TRANSPORT"/>
    <property type="match status" value="1"/>
</dbReference>
<name>A0A8J2TLM4_9FLAO</name>
<keyword evidence="8" id="KW-1185">Reference proteome</keyword>
<proteinExistence type="predicted"/>
<evidence type="ECO:0000256" key="2">
    <source>
        <dbReference type="ARBA" id="ARBA00022475"/>
    </source>
</evidence>
<protein>
    <recommendedName>
        <fullName evidence="6">TraD/TraG TraM recognition site domain-containing protein</fullName>
    </recommendedName>
</protein>
<evidence type="ECO:0000259" key="6">
    <source>
        <dbReference type="Pfam" id="PF12696"/>
    </source>
</evidence>
<dbReference type="SUPFAM" id="SSF52540">
    <property type="entry name" value="P-loop containing nucleoside triphosphate hydrolases"/>
    <property type="match status" value="1"/>
</dbReference>
<dbReference type="GO" id="GO:0005886">
    <property type="term" value="C:plasma membrane"/>
    <property type="evidence" value="ECO:0007669"/>
    <property type="project" value="UniProtKB-SubCell"/>
</dbReference>
<dbReference type="InterPro" id="IPR032689">
    <property type="entry name" value="TraG-D_C"/>
</dbReference>
<evidence type="ECO:0000256" key="1">
    <source>
        <dbReference type="ARBA" id="ARBA00004651"/>
    </source>
</evidence>
<keyword evidence="2" id="KW-1003">Cell membrane</keyword>
<dbReference type="InterPro" id="IPR051539">
    <property type="entry name" value="T4SS-coupling_protein"/>
</dbReference>
<dbReference type="InterPro" id="IPR027417">
    <property type="entry name" value="P-loop_NTPase"/>
</dbReference>
<dbReference type="RefSeq" id="WP_188604948.1">
    <property type="nucleotide sequence ID" value="NZ_BMIC01000001.1"/>
</dbReference>
<gene>
    <name evidence="7" type="ORF">GCM10011531_07000</name>
</gene>
<evidence type="ECO:0000256" key="5">
    <source>
        <dbReference type="ARBA" id="ARBA00023136"/>
    </source>
</evidence>
<dbReference type="Gene3D" id="3.40.50.300">
    <property type="entry name" value="P-loop containing nucleotide triphosphate hydrolases"/>
    <property type="match status" value="1"/>
</dbReference>
<evidence type="ECO:0000256" key="4">
    <source>
        <dbReference type="ARBA" id="ARBA00022989"/>
    </source>
</evidence>
<organism evidence="7 8">
    <name type="scientific">Aquaticitalea lipolytica</name>
    <dbReference type="NCBI Taxonomy" id="1247562"/>
    <lineage>
        <taxon>Bacteria</taxon>
        <taxon>Pseudomonadati</taxon>
        <taxon>Bacteroidota</taxon>
        <taxon>Flavobacteriia</taxon>
        <taxon>Flavobacteriales</taxon>
        <taxon>Flavobacteriaceae</taxon>
        <taxon>Aquaticitalea</taxon>
    </lineage>
</organism>
<evidence type="ECO:0000313" key="8">
    <source>
        <dbReference type="Proteomes" id="UP000598120"/>
    </source>
</evidence>
<reference evidence="7 8" key="1">
    <citation type="journal article" date="2014" name="Int. J. Syst. Evol. Microbiol.">
        <title>Complete genome sequence of Corynebacterium casei LMG S-19264T (=DSM 44701T), isolated from a smear-ripened cheese.</title>
        <authorList>
            <consortium name="US DOE Joint Genome Institute (JGI-PGF)"/>
            <person name="Walter F."/>
            <person name="Albersmeier A."/>
            <person name="Kalinowski J."/>
            <person name="Ruckert C."/>
        </authorList>
    </citation>
    <scope>NUCLEOTIDE SEQUENCE [LARGE SCALE GENOMIC DNA]</scope>
    <source>
        <strain evidence="7 8">CGMCC 1.15295</strain>
    </source>
</reference>
<accession>A0A8J2TLM4</accession>
<dbReference type="CDD" id="cd01127">
    <property type="entry name" value="TrwB_TraG_TraD_VirD4"/>
    <property type="match status" value="1"/>
</dbReference>
<dbReference type="PANTHER" id="PTHR37937">
    <property type="entry name" value="CONJUGATIVE TRANSFER: DNA TRANSPORT"/>
    <property type="match status" value="1"/>
</dbReference>
<dbReference type="EMBL" id="BMIC01000001">
    <property type="protein sequence ID" value="GFZ79692.1"/>
    <property type="molecule type" value="Genomic_DNA"/>
</dbReference>
<comment type="caution">
    <text evidence="7">The sequence shown here is derived from an EMBL/GenBank/DDBJ whole genome shotgun (WGS) entry which is preliminary data.</text>
</comment>
<evidence type="ECO:0000313" key="7">
    <source>
        <dbReference type="EMBL" id="GFZ79692.1"/>
    </source>
</evidence>